<dbReference type="EMBL" id="CATOUU010000807">
    <property type="protein sequence ID" value="CAI9950136.1"/>
    <property type="molecule type" value="Genomic_DNA"/>
</dbReference>
<reference evidence="2 3" key="2">
    <citation type="submission" date="2024-07" db="EMBL/GenBank/DDBJ databases">
        <authorList>
            <person name="Akdeniz Z."/>
        </authorList>
    </citation>
    <scope>NUCLEOTIDE SEQUENCE [LARGE SCALE GENOMIC DNA]</scope>
</reference>
<name>A0AA86Q3Z4_9EUKA</name>
<evidence type="ECO:0000313" key="3">
    <source>
        <dbReference type="Proteomes" id="UP001642409"/>
    </source>
</evidence>
<accession>A0AA86Q3Z4</accession>
<sequence>MLIERLMNSQLIQLSNTIISIRCNLRVIHQIYIPLTQLSFILAQYRVLTFDGIKGMFLHLEEAPSEERVNARFSWALLGFALQLFLGCSYWAGRFYSLCFKISSIFSIFFRDLIVSRIFRNLIFRYEISLVKGLHNNHQVGLYLRDLHVCVVFCVDLYNIFKFAAQFFLVQFGLKLFCLISPACSSIQLNVCTSLSILMSQVRAQTVYILYNYFLTVLVIYKHLCPQSPIFIMSQILDASQNKLLYLKILIQIFGPVILQFSSMELKPKQ</sequence>
<comment type="caution">
    <text evidence="1">The sequence shown here is derived from an EMBL/GenBank/DDBJ whole genome shotgun (WGS) entry which is preliminary data.</text>
</comment>
<keyword evidence="3" id="KW-1185">Reference proteome</keyword>
<dbReference type="Proteomes" id="UP001642409">
    <property type="component" value="Unassembled WGS sequence"/>
</dbReference>
<dbReference type="EMBL" id="CAXDID020000160">
    <property type="protein sequence ID" value="CAL6044295.1"/>
    <property type="molecule type" value="Genomic_DNA"/>
</dbReference>
<dbReference type="AlphaFoldDB" id="A0AA86Q3Z4"/>
<evidence type="ECO:0000313" key="2">
    <source>
        <dbReference type="EMBL" id="CAL6044295.1"/>
    </source>
</evidence>
<protein>
    <submittedName>
        <fullName evidence="2">Hypothetical_protein</fullName>
    </submittedName>
</protein>
<organism evidence="1">
    <name type="scientific">Hexamita inflata</name>
    <dbReference type="NCBI Taxonomy" id="28002"/>
    <lineage>
        <taxon>Eukaryota</taxon>
        <taxon>Metamonada</taxon>
        <taxon>Diplomonadida</taxon>
        <taxon>Hexamitidae</taxon>
        <taxon>Hexamitinae</taxon>
        <taxon>Hexamita</taxon>
    </lineage>
</organism>
<evidence type="ECO:0000313" key="1">
    <source>
        <dbReference type="EMBL" id="CAI9950136.1"/>
    </source>
</evidence>
<gene>
    <name evidence="1" type="ORF">HINF_LOCUS37781</name>
    <name evidence="2" type="ORF">HINF_LOCUS40487</name>
</gene>
<reference evidence="1" key="1">
    <citation type="submission" date="2023-06" db="EMBL/GenBank/DDBJ databases">
        <authorList>
            <person name="Kurt Z."/>
        </authorList>
    </citation>
    <scope>NUCLEOTIDE SEQUENCE</scope>
</reference>
<proteinExistence type="predicted"/>